<protein>
    <submittedName>
        <fullName evidence="1">Low quality protein: tyrosyl-trna</fullName>
    </submittedName>
</protein>
<dbReference type="Proteomes" id="UP000386466">
    <property type="component" value="Unassembled WGS sequence"/>
</dbReference>
<dbReference type="AlphaFoldDB" id="A0A485PEY7"/>
<sequence>MQTELPELRHHAGQAAFLRGCNTAADSLWREHLLALLGRYRFQTACLKTTALAGGATMLLRRELQAREREMRFASTLKTLVAGNHQPLFTDGRTWGSFVLPDNPARDRKQNPAGFLAAVDGRLRVGVLPSALCVHPGSGAPGRVWLSSWARSPWPMPPTTRFGCHVPQGGSD</sequence>
<name>A0A485PEY7_LYNPA</name>
<gene>
    <name evidence="1" type="ORF">LYPA_23C017883</name>
</gene>
<accession>A0A485PEY7</accession>
<dbReference type="EMBL" id="CAAGRJ010037053">
    <property type="protein sequence ID" value="VFV45191.1"/>
    <property type="molecule type" value="Genomic_DNA"/>
</dbReference>
<keyword evidence="2" id="KW-1185">Reference proteome</keyword>
<evidence type="ECO:0000313" key="2">
    <source>
        <dbReference type="Proteomes" id="UP000386466"/>
    </source>
</evidence>
<proteinExistence type="predicted"/>
<reference evidence="1 2" key="1">
    <citation type="submission" date="2019-01" db="EMBL/GenBank/DDBJ databases">
        <authorList>
            <person name="Alioto T."/>
            <person name="Alioto T."/>
        </authorList>
    </citation>
    <scope>NUCLEOTIDE SEQUENCE [LARGE SCALE GENOMIC DNA]</scope>
</reference>
<organism evidence="1 2">
    <name type="scientific">Lynx pardinus</name>
    <name type="common">Iberian lynx</name>
    <name type="synonym">Felis pardina</name>
    <dbReference type="NCBI Taxonomy" id="191816"/>
    <lineage>
        <taxon>Eukaryota</taxon>
        <taxon>Metazoa</taxon>
        <taxon>Chordata</taxon>
        <taxon>Craniata</taxon>
        <taxon>Vertebrata</taxon>
        <taxon>Euteleostomi</taxon>
        <taxon>Mammalia</taxon>
        <taxon>Eutheria</taxon>
        <taxon>Laurasiatheria</taxon>
        <taxon>Carnivora</taxon>
        <taxon>Feliformia</taxon>
        <taxon>Felidae</taxon>
        <taxon>Felinae</taxon>
        <taxon>Lynx</taxon>
    </lineage>
</organism>
<evidence type="ECO:0000313" key="1">
    <source>
        <dbReference type="EMBL" id="VFV45191.1"/>
    </source>
</evidence>